<name>A0A4E0S2A2_FASHE</name>
<feature type="region of interest" description="Disordered" evidence="1">
    <location>
        <begin position="114"/>
        <end position="146"/>
    </location>
</feature>
<organism evidence="4 5">
    <name type="scientific">Fasciola hepatica</name>
    <name type="common">Liver fluke</name>
    <dbReference type="NCBI Taxonomy" id="6192"/>
    <lineage>
        <taxon>Eukaryota</taxon>
        <taxon>Metazoa</taxon>
        <taxon>Spiralia</taxon>
        <taxon>Lophotrochozoa</taxon>
        <taxon>Platyhelminthes</taxon>
        <taxon>Trematoda</taxon>
        <taxon>Digenea</taxon>
        <taxon>Plagiorchiida</taxon>
        <taxon>Echinostomata</taxon>
        <taxon>Echinostomatoidea</taxon>
        <taxon>Fasciolidae</taxon>
        <taxon>Fasciola</taxon>
    </lineage>
</organism>
<keyword evidence="2" id="KW-0812">Transmembrane</keyword>
<protein>
    <submittedName>
        <fullName evidence="4">Uncharacterized protein</fullName>
    </submittedName>
</protein>
<feature type="compositionally biased region" description="Polar residues" evidence="1">
    <location>
        <begin position="114"/>
        <end position="123"/>
    </location>
</feature>
<reference evidence="4" key="1">
    <citation type="submission" date="2019-03" db="EMBL/GenBank/DDBJ databases">
        <title>Improved annotation for the trematode Fasciola hepatica.</title>
        <authorList>
            <person name="Choi Y.-J."/>
            <person name="Martin J."/>
            <person name="Mitreva M."/>
        </authorList>
    </citation>
    <scope>NUCLEOTIDE SEQUENCE [LARGE SCALE GENOMIC DNA]</scope>
</reference>
<proteinExistence type="predicted"/>
<dbReference type="Proteomes" id="UP000230066">
    <property type="component" value="Unassembled WGS sequence"/>
</dbReference>
<feature type="transmembrane region" description="Helical" evidence="2">
    <location>
        <begin position="31"/>
        <end position="52"/>
    </location>
</feature>
<sequence length="220" mass="24890">MCVPFLLLNALSLIILAAQMASRPDQNMDEILGYALTNIPGLVAWSVLTTAPPPRLHPQWQFSAWFYLMVTQATVMFIYRIIIKPKQFVYMSAMLHLITTANWLWITRKPTQDAESSAPTISTEPYAEQALHRTSTPPSEPLQGIMESSSSVSSLEFDKPDFRKKKVSVINTKKSRGELTMWTQKAGWRTSSSPLRRSTMAQNRYSGLRLASRHRSIKGT</sequence>
<keyword evidence="3" id="KW-0732">Signal</keyword>
<feature type="signal peptide" evidence="3">
    <location>
        <begin position="1"/>
        <end position="17"/>
    </location>
</feature>
<feature type="compositionally biased region" description="Basic residues" evidence="1">
    <location>
        <begin position="211"/>
        <end position="220"/>
    </location>
</feature>
<evidence type="ECO:0000313" key="4">
    <source>
        <dbReference type="EMBL" id="THD27382.1"/>
    </source>
</evidence>
<evidence type="ECO:0000256" key="1">
    <source>
        <dbReference type="SAM" id="MobiDB-lite"/>
    </source>
</evidence>
<feature type="compositionally biased region" description="Polar residues" evidence="1">
    <location>
        <begin position="189"/>
        <end position="205"/>
    </location>
</feature>
<feature type="transmembrane region" description="Helical" evidence="2">
    <location>
        <begin position="64"/>
        <end position="82"/>
    </location>
</feature>
<dbReference type="AlphaFoldDB" id="A0A4E0S2A2"/>
<feature type="region of interest" description="Disordered" evidence="1">
    <location>
        <begin position="189"/>
        <end position="220"/>
    </location>
</feature>
<dbReference type="EMBL" id="JXXN02000440">
    <property type="protein sequence ID" value="THD27382.1"/>
    <property type="molecule type" value="Genomic_DNA"/>
</dbReference>
<evidence type="ECO:0000256" key="2">
    <source>
        <dbReference type="SAM" id="Phobius"/>
    </source>
</evidence>
<keyword evidence="5" id="KW-1185">Reference proteome</keyword>
<evidence type="ECO:0000256" key="3">
    <source>
        <dbReference type="SAM" id="SignalP"/>
    </source>
</evidence>
<evidence type="ECO:0000313" key="5">
    <source>
        <dbReference type="Proteomes" id="UP000230066"/>
    </source>
</evidence>
<feature type="chain" id="PRO_5020022485" evidence="3">
    <location>
        <begin position="18"/>
        <end position="220"/>
    </location>
</feature>
<gene>
    <name evidence="4" type="ORF">D915_001783</name>
</gene>
<keyword evidence="2" id="KW-0472">Membrane</keyword>
<keyword evidence="2" id="KW-1133">Transmembrane helix</keyword>
<feature type="transmembrane region" description="Helical" evidence="2">
    <location>
        <begin position="88"/>
        <end position="106"/>
    </location>
</feature>
<comment type="caution">
    <text evidence="4">The sequence shown here is derived from an EMBL/GenBank/DDBJ whole genome shotgun (WGS) entry which is preliminary data.</text>
</comment>
<accession>A0A4E0S2A2</accession>